<name>A0A0U2U6R5_9BIVA</name>
<dbReference type="GO" id="GO:0008137">
    <property type="term" value="F:NADH dehydrogenase (ubiquinone) activity"/>
    <property type="evidence" value="ECO:0007669"/>
    <property type="project" value="UniProtKB-UniRule"/>
</dbReference>
<keyword evidence="9" id="KW-0679">Respiratory chain</keyword>
<dbReference type="PANTHER" id="PTHR11058">
    <property type="entry name" value="NADH-UBIQUINONE OXIDOREDUCTASE CHAIN 3"/>
    <property type="match status" value="1"/>
</dbReference>
<evidence type="ECO:0000256" key="7">
    <source>
        <dbReference type="ARBA" id="ARBA00023136"/>
    </source>
</evidence>
<evidence type="ECO:0000256" key="4">
    <source>
        <dbReference type="ARBA" id="ARBA00022448"/>
    </source>
</evidence>
<keyword evidence="9" id="KW-0520">NAD</keyword>
<keyword evidence="9" id="KW-0249">Electron transport</keyword>
<evidence type="ECO:0000256" key="6">
    <source>
        <dbReference type="ARBA" id="ARBA00022989"/>
    </source>
</evidence>
<evidence type="ECO:0000256" key="5">
    <source>
        <dbReference type="ARBA" id="ARBA00022692"/>
    </source>
</evidence>
<evidence type="ECO:0000313" key="10">
    <source>
        <dbReference type="EMBL" id="ALQ78699.1"/>
    </source>
</evidence>
<dbReference type="InterPro" id="IPR038430">
    <property type="entry name" value="NDAH_ubi_oxred_su3_sf"/>
</dbReference>
<dbReference type="Pfam" id="PF00507">
    <property type="entry name" value="Oxidored_q4"/>
    <property type="match status" value="1"/>
</dbReference>
<proteinExistence type="inferred from homology"/>
<evidence type="ECO:0000256" key="3">
    <source>
        <dbReference type="ARBA" id="ARBA00021007"/>
    </source>
</evidence>
<keyword evidence="7 9" id="KW-0472">Membrane</keyword>
<comment type="catalytic activity">
    <reaction evidence="8 9">
        <text>a ubiquinone + NADH + 5 H(+)(in) = a ubiquinol + NAD(+) + 4 H(+)(out)</text>
        <dbReference type="Rhea" id="RHEA:29091"/>
        <dbReference type="Rhea" id="RHEA-COMP:9565"/>
        <dbReference type="Rhea" id="RHEA-COMP:9566"/>
        <dbReference type="ChEBI" id="CHEBI:15378"/>
        <dbReference type="ChEBI" id="CHEBI:16389"/>
        <dbReference type="ChEBI" id="CHEBI:17976"/>
        <dbReference type="ChEBI" id="CHEBI:57540"/>
        <dbReference type="ChEBI" id="CHEBI:57945"/>
        <dbReference type="EC" id="7.1.1.2"/>
    </reaction>
</comment>
<dbReference type="Gene3D" id="1.20.58.1610">
    <property type="entry name" value="NADH:ubiquinone/plastoquinone oxidoreductase, chain 3"/>
    <property type="match status" value="1"/>
</dbReference>
<evidence type="ECO:0000256" key="9">
    <source>
        <dbReference type="RuleBase" id="RU003640"/>
    </source>
</evidence>
<dbReference type="EMBL" id="KT247375">
    <property type="protein sequence ID" value="ALQ78699.1"/>
    <property type="molecule type" value="Genomic_DNA"/>
</dbReference>
<reference evidence="10" key="1">
    <citation type="journal article" date="2016" name="Mitochondrial DNA A DNA Mapp Seq Anal">
        <title>The male and female complete mitochondrial genome sequences of the Endangered freshwater mussel Potomida littoralis (Cuvier, 1798) (Bivalvia: Unionidae).</title>
        <authorList>
            <person name="Froufe E."/>
            <person name="Gan H.M."/>
            <person name="Lee Y.P."/>
            <person name="Carneiro J."/>
            <person name="Varandas S."/>
            <person name="Teixeira A."/>
            <person name="Zieritz A."/>
            <person name="Sousa R."/>
            <person name="Lopes-Lima M."/>
        </authorList>
    </citation>
    <scope>NUCLEOTIDE SEQUENCE</scope>
    <source>
        <strain evidence="10">PL702M</strain>
        <tissue evidence="10">Gonad tissue</tissue>
    </source>
</reference>
<evidence type="ECO:0000256" key="8">
    <source>
        <dbReference type="ARBA" id="ARBA00049551"/>
    </source>
</evidence>
<keyword evidence="9" id="KW-0830">Ubiquinone</keyword>
<dbReference type="EC" id="7.1.1.2" evidence="9"/>
<keyword evidence="6 9" id="KW-1133">Transmembrane helix</keyword>
<organism evidence="10">
    <name type="scientific">Potomida littoralis</name>
    <dbReference type="NCBI Taxonomy" id="165005"/>
    <lineage>
        <taxon>Eukaryota</taxon>
        <taxon>Metazoa</taxon>
        <taxon>Spiralia</taxon>
        <taxon>Lophotrochozoa</taxon>
        <taxon>Mollusca</taxon>
        <taxon>Bivalvia</taxon>
        <taxon>Autobranchia</taxon>
        <taxon>Heteroconchia</taxon>
        <taxon>Palaeoheterodonta</taxon>
        <taxon>Unionida</taxon>
        <taxon>Unionoidea</taxon>
        <taxon>Unionidae</taxon>
        <taxon>Gonideinae</taxon>
        <taxon>Potomida</taxon>
    </lineage>
</organism>
<evidence type="ECO:0000256" key="2">
    <source>
        <dbReference type="ARBA" id="ARBA00008472"/>
    </source>
</evidence>
<comment type="similarity">
    <text evidence="2 9">Belongs to the complex I subunit 3 family.</text>
</comment>
<comment type="subcellular location">
    <subcellularLocation>
        <location evidence="1">Membrane</location>
    </subcellularLocation>
    <subcellularLocation>
        <location evidence="9">Mitochondrion membrane</location>
        <topology evidence="9">Multi-pass membrane protein</topology>
    </subcellularLocation>
</comment>
<dbReference type="GO" id="GO:0031966">
    <property type="term" value="C:mitochondrial membrane"/>
    <property type="evidence" value="ECO:0007669"/>
    <property type="project" value="UniProtKB-SubCell"/>
</dbReference>
<keyword evidence="5 9" id="KW-0812">Transmembrane</keyword>
<dbReference type="PANTHER" id="PTHR11058:SF9">
    <property type="entry name" value="NADH-UBIQUINONE OXIDOREDUCTASE CHAIN 3"/>
    <property type="match status" value="1"/>
</dbReference>
<keyword evidence="9" id="KW-1278">Translocase</keyword>
<gene>
    <name evidence="10" type="primary">nad3</name>
</gene>
<comment type="function">
    <text evidence="9">Core subunit of the mitochondrial membrane respiratory chain NADH dehydrogenase (Complex I) which catalyzes electron transfer from NADH through the respiratory chain, using ubiquinone as an electron acceptor. Essential for the catalytic activity of complex I.</text>
</comment>
<geneLocation type="mitochondrion" evidence="10"/>
<dbReference type="GO" id="GO:0030964">
    <property type="term" value="C:NADH dehydrogenase complex"/>
    <property type="evidence" value="ECO:0007669"/>
    <property type="project" value="TreeGrafter"/>
</dbReference>
<dbReference type="InterPro" id="IPR000440">
    <property type="entry name" value="NADH_UbQ/plastoQ_OxRdtase_su3"/>
</dbReference>
<accession>A0A0U2U6R5</accession>
<sequence length="119" mass="12991">MKVVIICGVFSVLVGSLMLGLGWVLSSRCGVSVRELSSPFECGFDPFGSSRVGFSLRFFSLMILFIVFDFETVLLMPFVFWFGGGRVGGSGVLGFMGFLFILLAGVVYEMKEGVLEWGC</sequence>
<evidence type="ECO:0000256" key="1">
    <source>
        <dbReference type="ARBA" id="ARBA00004370"/>
    </source>
</evidence>
<feature type="transmembrane region" description="Helical" evidence="9">
    <location>
        <begin position="58"/>
        <end position="82"/>
    </location>
</feature>
<feature type="transmembrane region" description="Helical" evidence="9">
    <location>
        <begin position="89"/>
        <end position="108"/>
    </location>
</feature>
<protein>
    <recommendedName>
        <fullName evidence="3 9">NADH-ubiquinone oxidoreductase chain 3</fullName>
        <ecNumber evidence="9">7.1.1.2</ecNumber>
    </recommendedName>
</protein>
<keyword evidence="9 10" id="KW-0496">Mitochondrion</keyword>
<keyword evidence="4 9" id="KW-0813">Transport</keyword>
<dbReference type="AlphaFoldDB" id="A0A0U2U6R5"/>